<reference evidence="2" key="1">
    <citation type="submission" date="2017-05" db="UniProtKB">
        <authorList>
            <consortium name="EnsemblMetazoa"/>
        </authorList>
    </citation>
    <scope>IDENTIFICATION</scope>
</reference>
<sequence>MKPHLSTGSVMAGSEIMPTGDGKIETDCETEENDAASEIELKDDDISSGDEQITDDEVDMEITKDDAPQFHTIEYFSGMLKTDAISDIATQKSK</sequence>
<evidence type="ECO:0000256" key="1">
    <source>
        <dbReference type="SAM" id="MobiDB-lite"/>
    </source>
</evidence>
<dbReference type="AlphaFoldDB" id="A0A1X7UUH2"/>
<name>A0A1X7UUH2_AMPQE</name>
<dbReference type="InParanoid" id="A0A1X7UUH2"/>
<organism evidence="2">
    <name type="scientific">Amphimedon queenslandica</name>
    <name type="common">Sponge</name>
    <dbReference type="NCBI Taxonomy" id="400682"/>
    <lineage>
        <taxon>Eukaryota</taxon>
        <taxon>Metazoa</taxon>
        <taxon>Porifera</taxon>
        <taxon>Demospongiae</taxon>
        <taxon>Heteroscleromorpha</taxon>
        <taxon>Haplosclerida</taxon>
        <taxon>Niphatidae</taxon>
        <taxon>Amphimedon</taxon>
    </lineage>
</organism>
<evidence type="ECO:0000313" key="2">
    <source>
        <dbReference type="EnsemblMetazoa" id="Aqu2.1.31316_001"/>
    </source>
</evidence>
<protein>
    <submittedName>
        <fullName evidence="2">Uncharacterized protein</fullName>
    </submittedName>
</protein>
<proteinExistence type="predicted"/>
<accession>A0A1X7UUH2</accession>
<dbReference type="EnsemblMetazoa" id="Aqu2.1.31316_001">
    <property type="protein sequence ID" value="Aqu2.1.31316_001"/>
    <property type="gene ID" value="Aqu2.1.31316"/>
</dbReference>
<feature type="region of interest" description="Disordered" evidence="1">
    <location>
        <begin position="1"/>
        <end position="25"/>
    </location>
</feature>